<evidence type="ECO:0000313" key="2">
    <source>
        <dbReference type="EMBL" id="KFE68925.1"/>
    </source>
</evidence>
<name>A0A085WML2_9BACT</name>
<evidence type="ECO:0000256" key="1">
    <source>
        <dbReference type="ARBA" id="ARBA00022729"/>
    </source>
</evidence>
<keyword evidence="3" id="KW-1185">Reference proteome</keyword>
<dbReference type="PANTHER" id="PTHR33227">
    <property type="entry name" value="STIGMA-SPECIFIC STIG1-LIKE PROTEIN 3"/>
    <property type="match status" value="1"/>
</dbReference>
<dbReference type="Proteomes" id="UP000028725">
    <property type="component" value="Unassembled WGS sequence"/>
</dbReference>
<dbReference type="Gene3D" id="2.130.10.10">
    <property type="entry name" value="YVTN repeat-like/Quinoprotein amine dehydrogenase"/>
    <property type="match status" value="1"/>
</dbReference>
<reference evidence="2 3" key="1">
    <citation type="submission" date="2014-04" db="EMBL/GenBank/DDBJ databases">
        <title>Genome assembly of Hyalangium minutum DSM 14724.</title>
        <authorList>
            <person name="Sharma G."/>
            <person name="Subramanian S."/>
        </authorList>
    </citation>
    <scope>NUCLEOTIDE SEQUENCE [LARGE SCALE GENOMIC DNA]</scope>
    <source>
        <strain evidence="2 3">DSM 14724</strain>
    </source>
</reference>
<accession>A0A085WML2</accession>
<gene>
    <name evidence="2" type="ORF">DB31_6827</name>
</gene>
<dbReference type="AlphaFoldDB" id="A0A085WML2"/>
<keyword evidence="1" id="KW-0732">Signal</keyword>
<dbReference type="InterPro" id="IPR006969">
    <property type="entry name" value="Stig-like"/>
</dbReference>
<comment type="caution">
    <text evidence="2">The sequence shown here is derived from an EMBL/GenBank/DDBJ whole genome shotgun (WGS) entry which is preliminary data.</text>
</comment>
<dbReference type="SUPFAM" id="SSF63825">
    <property type="entry name" value="YWTD domain"/>
    <property type="match status" value="1"/>
</dbReference>
<evidence type="ECO:0000313" key="3">
    <source>
        <dbReference type="Proteomes" id="UP000028725"/>
    </source>
</evidence>
<dbReference type="PATRIC" id="fig|394096.3.peg.2871"/>
<dbReference type="STRING" id="394096.DB31_6827"/>
<sequence>MTVTIVALGLWLSGCPDSGAECSEGLTLCSDQCEDLTSSTSNCGACGNTCGSGQVCSEGACRCQEGATLCAGQCTVTATDANNCGACGVSCGQGRVCESGQCKVNCSQGLTRCGDSCVDLAKDAGHCGTCETACTDAKSCHSGVCTYDVVAACFNTGQVVGLQAGSDLKGPNRAIGDHPQSVAPMQDVLLVLDTAKKLREARLVDYVSLPKAADTDDAPNQVLVEDPYVYVLNSSSNTLLVLQRKTAPGTLTEGTRFPQGLGLEPVARVDFGASSNPFAMARLGTDLWVTLYGNFFGDLSAGGKVARVSLANPAQPELTSPLVQLPSGDALQPFPDRSPVPTPSGIVAHRGFLYVALNNLDPNTYGPGGPGLVAKIDPQTREVKYLPLGDGCLNAGWLAPVGNKLVVSCAGEATYDASYNLTAVKKSSLVLLDEQDAAVSTWALACPESSTSCALPSAGRFAVVGNRIYLGDNNAGRIFVVDVTGNTLTEVRGLSGQKQPPIPACQRESGFSLVGDVVAIP</sequence>
<dbReference type="PANTHER" id="PTHR33227:SF6">
    <property type="entry name" value="PROTEIN GRIM REAPER"/>
    <property type="match status" value="1"/>
</dbReference>
<protein>
    <submittedName>
        <fullName evidence="2">Tryptophan synthase alpha chain</fullName>
    </submittedName>
</protein>
<organism evidence="2 3">
    <name type="scientific">Hyalangium minutum</name>
    <dbReference type="NCBI Taxonomy" id="394096"/>
    <lineage>
        <taxon>Bacteria</taxon>
        <taxon>Pseudomonadati</taxon>
        <taxon>Myxococcota</taxon>
        <taxon>Myxococcia</taxon>
        <taxon>Myxococcales</taxon>
        <taxon>Cystobacterineae</taxon>
        <taxon>Archangiaceae</taxon>
        <taxon>Hyalangium</taxon>
    </lineage>
</organism>
<dbReference type="InterPro" id="IPR015943">
    <property type="entry name" value="WD40/YVTN_repeat-like_dom_sf"/>
</dbReference>
<dbReference type="NCBIfam" id="NF041328">
    <property type="entry name" value="C_rich_MXAN6577"/>
    <property type="match status" value="1"/>
</dbReference>
<dbReference type="EMBL" id="JMCB01000005">
    <property type="protein sequence ID" value="KFE68925.1"/>
    <property type="molecule type" value="Genomic_DNA"/>
</dbReference>
<dbReference type="Pfam" id="PF04885">
    <property type="entry name" value="Stig1"/>
    <property type="match status" value="1"/>
</dbReference>
<proteinExistence type="predicted"/>